<evidence type="ECO:0000313" key="2">
    <source>
        <dbReference type="Proteomes" id="UP001152795"/>
    </source>
</evidence>
<protein>
    <submittedName>
        <fullName evidence="1">Uncharacterized protein</fullName>
    </submittedName>
</protein>
<reference evidence="1" key="1">
    <citation type="submission" date="2020-04" db="EMBL/GenBank/DDBJ databases">
        <authorList>
            <person name="Alioto T."/>
            <person name="Alioto T."/>
            <person name="Gomez Garrido J."/>
        </authorList>
    </citation>
    <scope>NUCLEOTIDE SEQUENCE</scope>
    <source>
        <strain evidence="1">A484AB</strain>
    </source>
</reference>
<name>A0A6S7KCL6_PARCT</name>
<feature type="non-terminal residue" evidence="1">
    <location>
        <position position="1"/>
    </location>
</feature>
<accession>A0A6S7KCL6</accession>
<dbReference type="AlphaFoldDB" id="A0A6S7KCL6"/>
<comment type="caution">
    <text evidence="1">The sequence shown here is derived from an EMBL/GenBank/DDBJ whole genome shotgun (WGS) entry which is preliminary data.</text>
</comment>
<sequence>VADQSISLDELKSLCKELKILQPVQKVVSSFLGWKWETLSTKLGEKVNVDQLRKFAGKDETNLIFRQYLDYLRESLAGETGQEFSQLPLIVSPNIFLMDQGTKGIVHMCTDPLGLQQGSYGQEKGFSLALYKLPKPLQEHDMTTSAIGLLDLMDRLNFGVRHIFNIAILGDIHQLMEIQKWIGEHRGMCELGFTCVKGVKSSGVLGMVKAVEGFLVYHAALGQRVLQDHFNFDADVNNFMVVNAEQKELEVCRRLVQLFSRPGDWILDVNIPEVAGVAAAIKARRKKNMKKQKQCYENCANCK</sequence>
<gene>
    <name evidence="1" type="ORF">PACLA_8A020157</name>
</gene>
<dbReference type="Proteomes" id="UP001152795">
    <property type="component" value="Unassembled WGS sequence"/>
</dbReference>
<dbReference type="EMBL" id="CACRXK020013523">
    <property type="protein sequence ID" value="CAB4025292.1"/>
    <property type="molecule type" value="Genomic_DNA"/>
</dbReference>
<feature type="non-terminal residue" evidence="1">
    <location>
        <position position="303"/>
    </location>
</feature>
<evidence type="ECO:0000313" key="1">
    <source>
        <dbReference type="EMBL" id="CAB4025292.1"/>
    </source>
</evidence>
<proteinExistence type="predicted"/>
<keyword evidence="2" id="KW-1185">Reference proteome</keyword>
<organism evidence="1 2">
    <name type="scientific">Paramuricea clavata</name>
    <name type="common">Red gorgonian</name>
    <name type="synonym">Violescent sea-whip</name>
    <dbReference type="NCBI Taxonomy" id="317549"/>
    <lineage>
        <taxon>Eukaryota</taxon>
        <taxon>Metazoa</taxon>
        <taxon>Cnidaria</taxon>
        <taxon>Anthozoa</taxon>
        <taxon>Octocorallia</taxon>
        <taxon>Malacalcyonacea</taxon>
        <taxon>Plexauridae</taxon>
        <taxon>Paramuricea</taxon>
    </lineage>
</organism>